<proteinExistence type="predicted"/>
<accession>A0A1X6WSR0</accession>
<dbReference type="EMBL" id="FWFG01000006">
    <property type="protein sequence ID" value="SLM87830.1"/>
    <property type="molecule type" value="Genomic_DNA"/>
</dbReference>
<keyword evidence="3" id="KW-1185">Reference proteome</keyword>
<dbReference type="AlphaFoldDB" id="A0A1X6WSR0"/>
<feature type="region of interest" description="Disordered" evidence="1">
    <location>
        <begin position="230"/>
        <end position="255"/>
    </location>
</feature>
<organism evidence="2 3">
    <name type="scientific">Brachybacterium nesterenkovii</name>
    <dbReference type="NCBI Taxonomy" id="47847"/>
    <lineage>
        <taxon>Bacteria</taxon>
        <taxon>Bacillati</taxon>
        <taxon>Actinomycetota</taxon>
        <taxon>Actinomycetes</taxon>
        <taxon>Micrococcales</taxon>
        <taxon>Dermabacteraceae</taxon>
        <taxon>Brachybacterium</taxon>
    </lineage>
</organism>
<evidence type="ECO:0000256" key="1">
    <source>
        <dbReference type="SAM" id="MobiDB-lite"/>
    </source>
</evidence>
<feature type="region of interest" description="Disordered" evidence="1">
    <location>
        <begin position="103"/>
        <end position="140"/>
    </location>
</feature>
<evidence type="ECO:0000313" key="2">
    <source>
        <dbReference type="EMBL" id="SLM87830.1"/>
    </source>
</evidence>
<name>A0A1X6WSR0_9MICO</name>
<sequence>MSAPPRIRPGRIRRAAIAAGAHPSAVHPVYRVLAEDSAAAGDTADAGGRAGDAAPGPGLDADLDHDAALLVLRHATTPALLTLAVDEGAGPRTLRVGLHPDGATVEAADPQGTDPGAQATDADARATDAEAQASGTPSTSAITEVHLADLPARLADALPAGPLSAPPLLTQESAARSMRLAPEQARAIIDAIREGRSPAEAARELEGIEPALLSALTAAGPRVSLSLTLHPDARGDAARPDGVPRSDRPREDAPPVTFARVWTQHGDALLRTDASGAPPGSIQEVAPGDVLGTLLPLLDQGVRFSAGDSAGEAMTR</sequence>
<reference evidence="2 3" key="1">
    <citation type="submission" date="2017-02" db="EMBL/GenBank/DDBJ databases">
        <authorList>
            <person name="Peterson S.W."/>
        </authorList>
    </citation>
    <scope>NUCLEOTIDE SEQUENCE [LARGE SCALE GENOMIC DNA]</scope>
    <source>
        <strain evidence="2 3">CIP104813</strain>
    </source>
</reference>
<feature type="compositionally biased region" description="Basic and acidic residues" evidence="1">
    <location>
        <begin position="231"/>
        <end position="253"/>
    </location>
</feature>
<evidence type="ECO:0000313" key="3">
    <source>
        <dbReference type="Proteomes" id="UP000195981"/>
    </source>
</evidence>
<gene>
    <name evidence="2" type="ORF">FM110_00425</name>
</gene>
<protein>
    <submittedName>
        <fullName evidence="2">Uncharacterized protein</fullName>
    </submittedName>
</protein>
<dbReference type="RefSeq" id="WP_087101609.1">
    <property type="nucleotide sequence ID" value="NZ_FWFG01000006.1"/>
</dbReference>
<dbReference type="OrthoDB" id="4791852at2"/>
<dbReference type="Proteomes" id="UP000195981">
    <property type="component" value="Unassembled WGS sequence"/>
</dbReference>
<feature type="region of interest" description="Disordered" evidence="1">
    <location>
        <begin position="39"/>
        <end position="59"/>
    </location>
</feature>